<proteinExistence type="predicted"/>
<dbReference type="Proteomes" id="UP000663874">
    <property type="component" value="Unassembled WGS sequence"/>
</dbReference>
<reference evidence="3" key="1">
    <citation type="submission" date="2021-02" db="EMBL/GenBank/DDBJ databases">
        <authorList>
            <person name="Nowell W R."/>
        </authorList>
    </citation>
    <scope>NUCLEOTIDE SEQUENCE</scope>
</reference>
<name>A0A819VB80_9BILA</name>
<evidence type="ECO:0000313" key="3">
    <source>
        <dbReference type="EMBL" id="CAF4106625.1"/>
    </source>
</evidence>
<comment type="caution">
    <text evidence="3">The sequence shown here is derived from an EMBL/GenBank/DDBJ whole genome shotgun (WGS) entry which is preliminary data.</text>
</comment>
<dbReference type="Proteomes" id="UP000663823">
    <property type="component" value="Unassembled WGS sequence"/>
</dbReference>
<organism evidence="3 4">
    <name type="scientific">Rotaria sordida</name>
    <dbReference type="NCBI Taxonomy" id="392033"/>
    <lineage>
        <taxon>Eukaryota</taxon>
        <taxon>Metazoa</taxon>
        <taxon>Spiralia</taxon>
        <taxon>Gnathifera</taxon>
        <taxon>Rotifera</taxon>
        <taxon>Eurotatoria</taxon>
        <taxon>Bdelloidea</taxon>
        <taxon>Philodinida</taxon>
        <taxon>Philodinidae</taxon>
        <taxon>Rotaria</taxon>
    </lineage>
</organism>
<feature type="non-terminal residue" evidence="3">
    <location>
        <position position="23"/>
    </location>
</feature>
<dbReference type="EMBL" id="CAJOAX010010366">
    <property type="protein sequence ID" value="CAF4073838.1"/>
    <property type="molecule type" value="Genomic_DNA"/>
</dbReference>
<evidence type="ECO:0000313" key="2">
    <source>
        <dbReference type="EMBL" id="CAF4073838.1"/>
    </source>
</evidence>
<protein>
    <submittedName>
        <fullName evidence="3">Uncharacterized protein</fullName>
    </submittedName>
</protein>
<gene>
    <name evidence="3" type="ORF">FNK824_LOCUS31646</name>
    <name evidence="2" type="ORF">OTI717_LOCUS32821</name>
</gene>
<dbReference type="EMBL" id="CAJOBE010010363">
    <property type="protein sequence ID" value="CAF4106625.1"/>
    <property type="molecule type" value="Genomic_DNA"/>
</dbReference>
<sequence length="23" mass="2578">MRREQLPSNTSHIAGSLHNIANM</sequence>
<accession>A0A819VB80</accession>
<evidence type="ECO:0000313" key="4">
    <source>
        <dbReference type="Proteomes" id="UP000663874"/>
    </source>
</evidence>
<dbReference type="AlphaFoldDB" id="A0A819VB80"/>
<feature type="region of interest" description="Disordered" evidence="1">
    <location>
        <begin position="1"/>
        <end position="23"/>
    </location>
</feature>
<evidence type="ECO:0000256" key="1">
    <source>
        <dbReference type="SAM" id="MobiDB-lite"/>
    </source>
</evidence>